<dbReference type="PROSITE" id="PS50017">
    <property type="entry name" value="DEATH_DOMAIN"/>
    <property type="match status" value="1"/>
</dbReference>
<dbReference type="Gene3D" id="2.60.220.30">
    <property type="match status" value="1"/>
</dbReference>
<feature type="chain" id="PRO_5043931865" description="Death domain-containing protein" evidence="2">
    <location>
        <begin position="22"/>
        <end position="732"/>
    </location>
</feature>
<evidence type="ECO:0000313" key="5">
    <source>
        <dbReference type="Proteomes" id="UP001497497"/>
    </source>
</evidence>
<feature type="signal peptide" evidence="2">
    <location>
        <begin position="1"/>
        <end position="21"/>
    </location>
</feature>
<evidence type="ECO:0000256" key="1">
    <source>
        <dbReference type="SAM" id="MobiDB-lite"/>
    </source>
</evidence>
<dbReference type="InterPro" id="IPR011029">
    <property type="entry name" value="DEATH-like_dom_sf"/>
</dbReference>
<name>A0AAV2H6H4_LYMST</name>
<dbReference type="Proteomes" id="UP001497497">
    <property type="component" value="Unassembled WGS sequence"/>
</dbReference>
<dbReference type="EMBL" id="CAXITT010000046">
    <property type="protein sequence ID" value="CAL1529309.1"/>
    <property type="molecule type" value="Genomic_DNA"/>
</dbReference>
<feature type="domain" description="Death" evidence="3">
    <location>
        <begin position="637"/>
        <end position="708"/>
    </location>
</feature>
<proteinExistence type="predicted"/>
<accession>A0AAV2H6H4</accession>
<evidence type="ECO:0000259" key="3">
    <source>
        <dbReference type="PROSITE" id="PS50017"/>
    </source>
</evidence>
<dbReference type="InterPro" id="IPR000488">
    <property type="entry name" value="Death_dom"/>
</dbReference>
<dbReference type="CDD" id="cd01670">
    <property type="entry name" value="Death"/>
    <property type="match status" value="1"/>
</dbReference>
<dbReference type="GO" id="GO:0007165">
    <property type="term" value="P:signal transduction"/>
    <property type="evidence" value="ECO:0007669"/>
    <property type="project" value="InterPro"/>
</dbReference>
<dbReference type="SUPFAM" id="SSF47986">
    <property type="entry name" value="DEATH domain"/>
    <property type="match status" value="1"/>
</dbReference>
<comment type="caution">
    <text evidence="4">The sequence shown here is derived from an EMBL/GenBank/DDBJ whole genome shotgun (WGS) entry which is preliminary data.</text>
</comment>
<gene>
    <name evidence="4" type="ORF">GSLYS_00003464001</name>
</gene>
<evidence type="ECO:0000313" key="4">
    <source>
        <dbReference type="EMBL" id="CAL1529309.1"/>
    </source>
</evidence>
<keyword evidence="2" id="KW-0732">Signal</keyword>
<sequence>MCDNFLFFISIDLIRLSAIECYIIKYDKKSGMGKQGINSVNQSEHPVVVDEASLSVVHTPGKNGGTFQLPLGAKLKVPDACFGKKDTVSCQVAGPNTRWLTCPHHLPSFEHVNSEIFTLRSSARSLKKHLVILIPFRPVRHEFEEINVKGKWTDEAEWVNVGFLIKELDEAPCVELDVDRLGTFLVTSTPKTETFAVSKQGCLYQARLSKHLSVRFPKKSIDQDIECALQIHPVGPEKIKLARDLCPQETAELVAITEFTDVIATAQCTFRHPVTVKLPLPVGMEVTVEGGGAAATSEGHQDIAVLYKSNFGWELVETNYKFTRTTVTFDVRELTRYCVVQCLPGRQKKMKDAVTAVEGRHNKERGEVCLFLSMKRKSWFALVEVVPDRQLDTKISDRKAQGFTYLPKKQAPVPTNQPARFSSRRMPPSRKNPVAQREDSLELCEGSTWLVDVDGDVKISVTSDLRENNQLRYFSRLGESFRTFFFEPLDVDPRTLDVVVNLIPVGVRDEQLRNRMTFSFEMEIETSLVVEYLVQESVPEEKKPEPKKEVTFELEPEVPKEEVVLPPPPSPKYREIPANVMKRLTHTSRPIRVQTPRVPIYQRPLPTRSIPADRESRALSGKSLMTLARIVPEGLTLAVHLQLPDSTITGIGFDALSNSLNMSDVSYKILLHWKRKCKDKQTGAITQLTDALKEMNYPDIAAAILDCHNHNKEFTPDCVSHFDLYGRVAAMT</sequence>
<dbReference type="Gene3D" id="1.10.533.10">
    <property type="entry name" value="Death Domain, Fas"/>
    <property type="match status" value="1"/>
</dbReference>
<organism evidence="4 5">
    <name type="scientific">Lymnaea stagnalis</name>
    <name type="common">Great pond snail</name>
    <name type="synonym">Helix stagnalis</name>
    <dbReference type="NCBI Taxonomy" id="6523"/>
    <lineage>
        <taxon>Eukaryota</taxon>
        <taxon>Metazoa</taxon>
        <taxon>Spiralia</taxon>
        <taxon>Lophotrochozoa</taxon>
        <taxon>Mollusca</taxon>
        <taxon>Gastropoda</taxon>
        <taxon>Heterobranchia</taxon>
        <taxon>Euthyneura</taxon>
        <taxon>Panpulmonata</taxon>
        <taxon>Hygrophila</taxon>
        <taxon>Lymnaeoidea</taxon>
        <taxon>Lymnaeidae</taxon>
        <taxon>Lymnaea</taxon>
    </lineage>
</organism>
<keyword evidence="5" id="KW-1185">Reference proteome</keyword>
<dbReference type="AlphaFoldDB" id="A0AAV2H6H4"/>
<protein>
    <recommendedName>
        <fullName evidence="3">Death domain-containing protein</fullName>
    </recommendedName>
</protein>
<reference evidence="4 5" key="1">
    <citation type="submission" date="2024-04" db="EMBL/GenBank/DDBJ databases">
        <authorList>
            <consortium name="Genoscope - CEA"/>
            <person name="William W."/>
        </authorList>
    </citation>
    <scope>NUCLEOTIDE SEQUENCE [LARGE SCALE GENOMIC DNA]</scope>
</reference>
<feature type="region of interest" description="Disordered" evidence="1">
    <location>
        <begin position="408"/>
        <end position="437"/>
    </location>
</feature>
<evidence type="ECO:0000256" key="2">
    <source>
        <dbReference type="SAM" id="SignalP"/>
    </source>
</evidence>